<evidence type="ECO:0000313" key="3">
    <source>
        <dbReference type="EMBL" id="KAL1636557.1"/>
    </source>
</evidence>
<protein>
    <recommendedName>
        <fullName evidence="2">UBC core domain-containing protein</fullName>
    </recommendedName>
</protein>
<proteinExistence type="predicted"/>
<dbReference type="PANTHER" id="PTHR24067">
    <property type="entry name" value="UBIQUITIN-CONJUGATING ENZYME E2"/>
    <property type="match status" value="1"/>
</dbReference>
<dbReference type="SMART" id="SM00212">
    <property type="entry name" value="UBCc"/>
    <property type="match status" value="1"/>
</dbReference>
<reference evidence="3 4" key="1">
    <citation type="submission" date="2024-02" db="EMBL/GenBank/DDBJ databases">
        <title>De novo assembly and annotation of 12 fungi associated with fruit tree decline syndrome in Ontario, Canada.</title>
        <authorList>
            <person name="Sulman M."/>
            <person name="Ellouze W."/>
            <person name="Ilyukhin E."/>
        </authorList>
    </citation>
    <scope>NUCLEOTIDE SEQUENCE [LARGE SCALE GENOMIC DNA]</scope>
    <source>
        <strain evidence="3 4">M1-105</strain>
    </source>
</reference>
<evidence type="ECO:0000256" key="1">
    <source>
        <dbReference type="ARBA" id="ARBA00022786"/>
    </source>
</evidence>
<gene>
    <name evidence="3" type="ORF">SLS56_001142</name>
</gene>
<name>A0ABR3TAM7_9PEZI</name>
<dbReference type="Pfam" id="PF00179">
    <property type="entry name" value="UQ_con"/>
    <property type="match status" value="1"/>
</dbReference>
<dbReference type="SUPFAM" id="SSF54495">
    <property type="entry name" value="UBC-like"/>
    <property type="match status" value="1"/>
</dbReference>
<evidence type="ECO:0000313" key="4">
    <source>
        <dbReference type="Proteomes" id="UP001521116"/>
    </source>
</evidence>
<keyword evidence="1" id="KW-0833">Ubl conjugation pathway</keyword>
<accession>A0ABR3TAM7</accession>
<dbReference type="PROSITE" id="PS50127">
    <property type="entry name" value="UBC_2"/>
    <property type="match status" value="1"/>
</dbReference>
<dbReference type="InterPro" id="IPR050113">
    <property type="entry name" value="Ub_conjugating_enzyme"/>
</dbReference>
<dbReference type="InterPro" id="IPR000608">
    <property type="entry name" value="UBC"/>
</dbReference>
<sequence length="182" mass="20821">MAHHPLWLQEHSDVSRRHVAAHVSRLYHVVANVPAQELTEVTTEPPPSMKVQLADESDVHVWEVLIDGPEQSFYAGGQFRLVITLPKDYPFKPPMLNFHTKIYHPNVSNDDKGLMCLGMLRPDQWKPPNKLAAVLNMVHNLLIEPDVSDPVEPAIADVYKRDKKEFEKTAKEWVKRYASGKK</sequence>
<feature type="domain" description="UBC core" evidence="2">
    <location>
        <begin position="29"/>
        <end position="179"/>
    </location>
</feature>
<evidence type="ECO:0000259" key="2">
    <source>
        <dbReference type="PROSITE" id="PS50127"/>
    </source>
</evidence>
<keyword evidence="4" id="KW-1185">Reference proteome</keyword>
<dbReference type="Gene3D" id="3.10.110.10">
    <property type="entry name" value="Ubiquitin Conjugating Enzyme"/>
    <property type="match status" value="1"/>
</dbReference>
<organism evidence="3 4">
    <name type="scientific">Neofusicoccum ribis</name>
    <dbReference type="NCBI Taxonomy" id="45134"/>
    <lineage>
        <taxon>Eukaryota</taxon>
        <taxon>Fungi</taxon>
        <taxon>Dikarya</taxon>
        <taxon>Ascomycota</taxon>
        <taxon>Pezizomycotina</taxon>
        <taxon>Dothideomycetes</taxon>
        <taxon>Dothideomycetes incertae sedis</taxon>
        <taxon>Botryosphaeriales</taxon>
        <taxon>Botryosphaeriaceae</taxon>
        <taxon>Neofusicoccum</taxon>
    </lineage>
</organism>
<dbReference type="InterPro" id="IPR016135">
    <property type="entry name" value="UBQ-conjugating_enzyme/RWD"/>
</dbReference>
<dbReference type="Proteomes" id="UP001521116">
    <property type="component" value="Unassembled WGS sequence"/>
</dbReference>
<dbReference type="EMBL" id="JAJVDC020000006">
    <property type="protein sequence ID" value="KAL1636557.1"/>
    <property type="molecule type" value="Genomic_DNA"/>
</dbReference>
<comment type="caution">
    <text evidence="3">The sequence shown here is derived from an EMBL/GenBank/DDBJ whole genome shotgun (WGS) entry which is preliminary data.</text>
</comment>